<dbReference type="InterPro" id="IPR003661">
    <property type="entry name" value="HisK_dim/P_dom"/>
</dbReference>
<dbReference type="SMART" id="SM00387">
    <property type="entry name" value="HATPase_c"/>
    <property type="match status" value="1"/>
</dbReference>
<keyword evidence="10" id="KW-0067">ATP-binding</keyword>
<keyword evidence="6" id="KW-0808">Transferase</keyword>
<keyword evidence="8" id="KW-0547">Nucleotide-binding</keyword>
<evidence type="ECO:0000256" key="10">
    <source>
        <dbReference type="ARBA" id="ARBA00022840"/>
    </source>
</evidence>
<dbReference type="PRINTS" id="PR00344">
    <property type="entry name" value="BCTRLSENSOR"/>
</dbReference>
<dbReference type="SUPFAM" id="SSF103190">
    <property type="entry name" value="Sensory domain-like"/>
    <property type="match status" value="1"/>
</dbReference>
<accession>A0AAD0SP19</accession>
<dbReference type="Pfam" id="PF00512">
    <property type="entry name" value="HisKA"/>
    <property type="match status" value="1"/>
</dbReference>
<evidence type="ECO:0000256" key="2">
    <source>
        <dbReference type="ARBA" id="ARBA00004651"/>
    </source>
</evidence>
<keyword evidence="12" id="KW-0902">Two-component regulatory system</keyword>
<name>A0AAD0SP19_9BACT</name>
<dbReference type="CDD" id="cd00082">
    <property type="entry name" value="HisKA"/>
    <property type="match status" value="1"/>
</dbReference>
<dbReference type="SMART" id="SM00388">
    <property type="entry name" value="HisKA"/>
    <property type="match status" value="1"/>
</dbReference>
<proteinExistence type="predicted"/>
<dbReference type="KEGG" id="asui:ASUIS_0269"/>
<dbReference type="AlphaFoldDB" id="A0AAD0SP19"/>
<keyword evidence="9 15" id="KW-0418">Kinase</keyword>
<evidence type="ECO:0000256" key="6">
    <source>
        <dbReference type="ARBA" id="ARBA00022679"/>
    </source>
</evidence>
<dbReference type="InterPro" id="IPR004358">
    <property type="entry name" value="Sig_transdc_His_kin-like_C"/>
</dbReference>
<dbReference type="EC" id="2.7.13.3" evidence="3"/>
<evidence type="ECO:0000256" key="3">
    <source>
        <dbReference type="ARBA" id="ARBA00012438"/>
    </source>
</evidence>
<dbReference type="Pfam" id="PF02518">
    <property type="entry name" value="HATPase_c"/>
    <property type="match status" value="1"/>
</dbReference>
<feature type="domain" description="Histidine kinase" evidence="14">
    <location>
        <begin position="359"/>
        <end position="581"/>
    </location>
</feature>
<reference evidence="15 16" key="1">
    <citation type="submission" date="2018-08" db="EMBL/GenBank/DDBJ databases">
        <title>Complete genome of the Arcobacter suis type strain LMG 26152.</title>
        <authorList>
            <person name="Miller W.G."/>
            <person name="Yee E."/>
            <person name="Bono J.L."/>
        </authorList>
    </citation>
    <scope>NUCLEOTIDE SEQUENCE [LARGE SCALE GENOMIC DNA]</scope>
    <source>
        <strain evidence="15 16">CECT 7833</strain>
    </source>
</reference>
<evidence type="ECO:0000256" key="4">
    <source>
        <dbReference type="ARBA" id="ARBA00022475"/>
    </source>
</evidence>
<dbReference type="InterPro" id="IPR003594">
    <property type="entry name" value="HATPase_dom"/>
</dbReference>
<gene>
    <name evidence="15" type="ORF">ASUIS_0269</name>
</gene>
<organism evidence="15 16">
    <name type="scientific">Arcobacter suis CECT 7833</name>
    <dbReference type="NCBI Taxonomy" id="663365"/>
    <lineage>
        <taxon>Bacteria</taxon>
        <taxon>Pseudomonadati</taxon>
        <taxon>Campylobacterota</taxon>
        <taxon>Epsilonproteobacteria</taxon>
        <taxon>Campylobacterales</taxon>
        <taxon>Arcobacteraceae</taxon>
        <taxon>Arcobacter</taxon>
    </lineage>
</organism>
<dbReference type="Proteomes" id="UP000263040">
    <property type="component" value="Chromosome"/>
</dbReference>
<evidence type="ECO:0000256" key="12">
    <source>
        <dbReference type="ARBA" id="ARBA00023012"/>
    </source>
</evidence>
<evidence type="ECO:0000256" key="9">
    <source>
        <dbReference type="ARBA" id="ARBA00022777"/>
    </source>
</evidence>
<evidence type="ECO:0000259" key="14">
    <source>
        <dbReference type="PROSITE" id="PS50109"/>
    </source>
</evidence>
<feature type="transmembrane region" description="Helical" evidence="13">
    <location>
        <begin position="293"/>
        <end position="315"/>
    </location>
</feature>
<keyword evidence="4" id="KW-1003">Cell membrane</keyword>
<dbReference type="EMBL" id="CP032100">
    <property type="protein sequence ID" value="AXX88777.1"/>
    <property type="molecule type" value="Genomic_DNA"/>
</dbReference>
<dbReference type="PANTHER" id="PTHR43065:SF10">
    <property type="entry name" value="PEROXIDE STRESS-ACTIVATED HISTIDINE KINASE MAK3"/>
    <property type="match status" value="1"/>
</dbReference>
<dbReference type="InterPro" id="IPR036890">
    <property type="entry name" value="HATPase_C_sf"/>
</dbReference>
<keyword evidence="5" id="KW-0597">Phosphoprotein</keyword>
<dbReference type="Gene3D" id="3.30.565.10">
    <property type="entry name" value="Histidine kinase-like ATPase, C-terminal domain"/>
    <property type="match status" value="1"/>
</dbReference>
<comment type="catalytic activity">
    <reaction evidence="1">
        <text>ATP + protein L-histidine = ADP + protein N-phospho-L-histidine.</text>
        <dbReference type="EC" id="2.7.13.3"/>
    </reaction>
</comment>
<keyword evidence="7 13" id="KW-0812">Transmembrane</keyword>
<evidence type="ECO:0000256" key="13">
    <source>
        <dbReference type="SAM" id="Phobius"/>
    </source>
</evidence>
<dbReference type="GO" id="GO:0005886">
    <property type="term" value="C:plasma membrane"/>
    <property type="evidence" value="ECO:0007669"/>
    <property type="project" value="UniProtKB-SubCell"/>
</dbReference>
<dbReference type="InterPro" id="IPR029151">
    <property type="entry name" value="Sensor-like_sf"/>
</dbReference>
<keyword evidence="16" id="KW-1185">Reference proteome</keyword>
<dbReference type="InterPro" id="IPR036097">
    <property type="entry name" value="HisK_dim/P_sf"/>
</dbReference>
<keyword evidence="11 13" id="KW-1133">Transmembrane helix</keyword>
<evidence type="ECO:0000256" key="11">
    <source>
        <dbReference type="ARBA" id="ARBA00022989"/>
    </source>
</evidence>
<feature type="transmembrane region" description="Helical" evidence="13">
    <location>
        <begin position="6"/>
        <end position="30"/>
    </location>
</feature>
<dbReference type="SUPFAM" id="SSF47384">
    <property type="entry name" value="Homodimeric domain of signal transducing histidine kinase"/>
    <property type="match status" value="1"/>
</dbReference>
<evidence type="ECO:0000256" key="1">
    <source>
        <dbReference type="ARBA" id="ARBA00000085"/>
    </source>
</evidence>
<keyword evidence="13" id="KW-0472">Membrane</keyword>
<evidence type="ECO:0000256" key="7">
    <source>
        <dbReference type="ARBA" id="ARBA00022692"/>
    </source>
</evidence>
<sequence>MEKNRYILSLVISLTLIVIISIFLGMYFILGKEKELLEKKYSDLTNNLENKVNSLIQTKQNATLAIALTLSENDKIKTSFLNQEIYDLNNLANKLNEHTDFKNVWFQLIDKNGISIYRSWTADRFDKIKNLRLDLQELYKNPQIKSTISVGKYDITFKSIIPIYHNNQFLGVLDIVTHFNSITKELKDSDNLEPFIIVEKEFTNQLKEHSFSKIFLKDYYVANVSANKELLGYLEKQDLGTILDLQGYLIKDNYLIINVPIIQSGKKLANFLIMKNIETIDVLEIKQFKMQSFWYLAFFVALLCTTIFFIVYYIYSKKLKELNVSLKQTVNDEIFRNNEQNKILFQHNKMAAMGEMIENIAHQWRQPLSVITTVASSLKLKKEYGVLSDLEYEEELSHIIETANYLSNTIDDFRYYFSPDKDKNLFNTKSLINRCIKIVSIDFSNKHIKIIQNVEELTVYSYENELLQVIINILNNAKDELLKIENQENRVIFMDLYKSQNSLIIKIKDNAGGIKKDIIDRIFEPYFTTKHKSNGTGIGLYMCEEIIVKHLLGEIKVSNEETIYENQKFIGALFEISIPIE</sequence>
<dbReference type="GO" id="GO:0005524">
    <property type="term" value="F:ATP binding"/>
    <property type="evidence" value="ECO:0007669"/>
    <property type="project" value="UniProtKB-KW"/>
</dbReference>
<protein>
    <recommendedName>
        <fullName evidence="3">histidine kinase</fullName>
        <ecNumber evidence="3">2.7.13.3</ecNumber>
    </recommendedName>
</protein>
<evidence type="ECO:0000313" key="15">
    <source>
        <dbReference type="EMBL" id="AXX88777.1"/>
    </source>
</evidence>
<dbReference type="GO" id="GO:0000155">
    <property type="term" value="F:phosphorelay sensor kinase activity"/>
    <property type="evidence" value="ECO:0007669"/>
    <property type="project" value="InterPro"/>
</dbReference>
<dbReference type="PANTHER" id="PTHR43065">
    <property type="entry name" value="SENSOR HISTIDINE KINASE"/>
    <property type="match status" value="1"/>
</dbReference>
<evidence type="ECO:0000256" key="5">
    <source>
        <dbReference type="ARBA" id="ARBA00022553"/>
    </source>
</evidence>
<dbReference type="RefSeq" id="WP_118885352.1">
    <property type="nucleotide sequence ID" value="NZ_CP032100.1"/>
</dbReference>
<evidence type="ECO:0000313" key="16">
    <source>
        <dbReference type="Proteomes" id="UP000263040"/>
    </source>
</evidence>
<dbReference type="SUPFAM" id="SSF55874">
    <property type="entry name" value="ATPase domain of HSP90 chaperone/DNA topoisomerase II/histidine kinase"/>
    <property type="match status" value="1"/>
</dbReference>
<dbReference type="InterPro" id="IPR005467">
    <property type="entry name" value="His_kinase_dom"/>
</dbReference>
<comment type="subcellular location">
    <subcellularLocation>
        <location evidence="2">Cell membrane</location>
        <topology evidence="2">Multi-pass membrane protein</topology>
    </subcellularLocation>
</comment>
<evidence type="ECO:0000256" key="8">
    <source>
        <dbReference type="ARBA" id="ARBA00022741"/>
    </source>
</evidence>
<dbReference type="Gene3D" id="1.10.287.130">
    <property type="match status" value="1"/>
</dbReference>
<dbReference type="PROSITE" id="PS50109">
    <property type="entry name" value="HIS_KIN"/>
    <property type="match status" value="1"/>
</dbReference>